<dbReference type="PaxDb" id="29760-VIT_00s0160g00170.t01"/>
<proteinExistence type="predicted"/>
<reference evidence="2" key="1">
    <citation type="journal article" date="2007" name="Nature">
        <title>The grapevine genome sequence suggests ancestral hexaploidization in major angiosperm phyla.</title>
        <authorList>
            <consortium name="The French-Italian Public Consortium for Grapevine Genome Characterization."/>
            <person name="Jaillon O."/>
            <person name="Aury J.-M."/>
            <person name="Noel B."/>
            <person name="Policriti A."/>
            <person name="Clepet C."/>
            <person name="Casagrande A."/>
            <person name="Choisne N."/>
            <person name="Aubourg S."/>
            <person name="Vitulo N."/>
            <person name="Jubin C."/>
            <person name="Vezzi A."/>
            <person name="Legeai F."/>
            <person name="Hugueney P."/>
            <person name="Dasilva C."/>
            <person name="Horner D."/>
            <person name="Mica E."/>
            <person name="Jublot D."/>
            <person name="Poulain J."/>
            <person name="Bruyere C."/>
            <person name="Billault A."/>
            <person name="Segurens B."/>
            <person name="Gouyvenoux M."/>
            <person name="Ugarte E."/>
            <person name="Cattonaro F."/>
            <person name="Anthouard V."/>
            <person name="Vico V."/>
            <person name="Del Fabbro C."/>
            <person name="Alaux M."/>
            <person name="Di Gaspero G."/>
            <person name="Dumas V."/>
            <person name="Felice N."/>
            <person name="Paillard S."/>
            <person name="Juman I."/>
            <person name="Moroldo M."/>
            <person name="Scalabrin S."/>
            <person name="Canaguier A."/>
            <person name="Le Clainche I."/>
            <person name="Malacrida G."/>
            <person name="Durand E."/>
            <person name="Pesole G."/>
            <person name="Laucou V."/>
            <person name="Chatelet P."/>
            <person name="Merdinoglu D."/>
            <person name="Delledonne M."/>
            <person name="Pezzotti M."/>
            <person name="Lecharny A."/>
            <person name="Scarpelli C."/>
            <person name="Artiguenave F."/>
            <person name="Pe M.E."/>
            <person name="Valle G."/>
            <person name="Morgante M."/>
            <person name="Caboche M."/>
            <person name="Adam-Blondon A.-F."/>
            <person name="Weissenbach J."/>
            <person name="Quetier F."/>
            <person name="Wincker P."/>
        </authorList>
    </citation>
    <scope>NUCLEOTIDE SEQUENCE [LARGE SCALE GENOMIC DNA]</scope>
    <source>
        <strain evidence="2">cv. Pinot noir / PN40024</strain>
    </source>
</reference>
<accession>F6HWK1</accession>
<protein>
    <submittedName>
        <fullName evidence="1">Uncharacterized protein</fullName>
    </submittedName>
</protein>
<organism evidence="1 2">
    <name type="scientific">Vitis vinifera</name>
    <name type="common">Grape</name>
    <dbReference type="NCBI Taxonomy" id="29760"/>
    <lineage>
        <taxon>Eukaryota</taxon>
        <taxon>Viridiplantae</taxon>
        <taxon>Streptophyta</taxon>
        <taxon>Embryophyta</taxon>
        <taxon>Tracheophyta</taxon>
        <taxon>Spermatophyta</taxon>
        <taxon>Magnoliopsida</taxon>
        <taxon>eudicotyledons</taxon>
        <taxon>Gunneridae</taxon>
        <taxon>Pentapetalae</taxon>
        <taxon>rosids</taxon>
        <taxon>Vitales</taxon>
        <taxon>Vitaceae</taxon>
        <taxon>Viteae</taxon>
        <taxon>Vitis</taxon>
    </lineage>
</organism>
<dbReference type="Proteomes" id="UP000009183">
    <property type="component" value="Unassembled WGS sequence, unordered"/>
</dbReference>
<name>F6HWK1_VITVI</name>
<dbReference type="EMBL" id="FN596272">
    <property type="protein sequence ID" value="CCB59065.1"/>
    <property type="molecule type" value="Genomic_DNA"/>
</dbReference>
<sequence>MATVSHPLKSKIRVVGVVEAGYGHE</sequence>
<dbReference type="AlphaFoldDB" id="F6HWK1"/>
<dbReference type="HOGENOM" id="CLU_3419868_0_0_1"/>
<gene>
    <name evidence="1" type="ORF">VIT_00s0160g00170</name>
</gene>
<dbReference type="InParanoid" id="F6HWK1"/>
<evidence type="ECO:0000313" key="1">
    <source>
        <dbReference type="EMBL" id="CCB59065.1"/>
    </source>
</evidence>
<evidence type="ECO:0000313" key="2">
    <source>
        <dbReference type="Proteomes" id="UP000009183"/>
    </source>
</evidence>
<keyword evidence="2" id="KW-1185">Reference proteome</keyword>